<sequence>MPTPSKRWLLGGLAVALIATLSCASMPSSSILADSPNFRDGQFRNAVAETERSVAEVIGIFWHVLTADEIMPVPDQPIPVQPLSSEWFKQLPQDEDVVVRLGHSSILMSLGGDIWLFDPMFSRRASPVQWAGPERFHAPPLSINELPNIKGVIISHNHYDHLDQATIEQLVSKTEHFYVPLGLGQYLTDWGVATGQYSEHDWWQQHQQGDTTVVATPTQHFSGRGLHDRDQTLWASWVLIHGDKRYYFSGDSGYFDGFKTIGERFGPFDLTMLENGAYNPRWRYVHMFPEESVQAHLDLRGQRMLPIHNSTFDLAMHAWFEPLEQVSQAAHQHNVDLITPRIGEPVFLNQPQRFAAWWRPMMPGAEQVADAR</sequence>
<protein>
    <submittedName>
        <fullName evidence="3">Hydrolase</fullName>
    </submittedName>
</protein>
<dbReference type="PANTHER" id="PTHR15032:SF4">
    <property type="entry name" value="N-ACYL-PHOSPHATIDYLETHANOLAMINE-HYDROLYZING PHOSPHOLIPASE D"/>
    <property type="match status" value="1"/>
</dbReference>
<dbReference type="Proteomes" id="UP000202440">
    <property type="component" value="Chromosome"/>
</dbReference>
<dbReference type="PROSITE" id="PS51257">
    <property type="entry name" value="PROKAR_LIPOPROTEIN"/>
    <property type="match status" value="1"/>
</dbReference>
<evidence type="ECO:0000259" key="2">
    <source>
        <dbReference type="Pfam" id="PF12706"/>
    </source>
</evidence>
<keyword evidence="3" id="KW-0378">Hydrolase</keyword>
<keyword evidence="1" id="KW-0732">Signal</keyword>
<organism evidence="3 4">
    <name type="scientific">Bacterioplanes sanyensis</name>
    <dbReference type="NCBI Taxonomy" id="1249553"/>
    <lineage>
        <taxon>Bacteria</taxon>
        <taxon>Pseudomonadati</taxon>
        <taxon>Pseudomonadota</taxon>
        <taxon>Gammaproteobacteria</taxon>
        <taxon>Oceanospirillales</taxon>
        <taxon>Oceanospirillaceae</taxon>
        <taxon>Bacterioplanes</taxon>
    </lineage>
</organism>
<dbReference type="GO" id="GO:0005737">
    <property type="term" value="C:cytoplasm"/>
    <property type="evidence" value="ECO:0007669"/>
    <property type="project" value="TreeGrafter"/>
</dbReference>
<accession>A0A222FR43</accession>
<dbReference type="EMBL" id="CP022530">
    <property type="protein sequence ID" value="ASP40984.1"/>
    <property type="molecule type" value="Genomic_DNA"/>
</dbReference>
<evidence type="ECO:0000313" key="3">
    <source>
        <dbReference type="EMBL" id="ASP40984.1"/>
    </source>
</evidence>
<evidence type="ECO:0000313" key="4">
    <source>
        <dbReference type="Proteomes" id="UP000202440"/>
    </source>
</evidence>
<dbReference type="Gene3D" id="3.60.15.10">
    <property type="entry name" value="Ribonuclease Z/Hydroxyacylglutathione hydrolase-like"/>
    <property type="match status" value="1"/>
</dbReference>
<proteinExistence type="predicted"/>
<dbReference type="Pfam" id="PF12706">
    <property type="entry name" value="Lactamase_B_2"/>
    <property type="match status" value="1"/>
</dbReference>
<gene>
    <name evidence="3" type="ORF">CHH28_17970</name>
</gene>
<feature type="signal peptide" evidence="1">
    <location>
        <begin position="1"/>
        <end position="24"/>
    </location>
</feature>
<dbReference type="RefSeq" id="WP_094062136.1">
    <property type="nucleotide sequence ID" value="NZ_CP022530.1"/>
</dbReference>
<name>A0A222FR43_9GAMM</name>
<dbReference type="AlphaFoldDB" id="A0A222FR43"/>
<dbReference type="KEGG" id="bsan:CHH28_17970"/>
<dbReference type="PANTHER" id="PTHR15032">
    <property type="entry name" value="N-ACYL-PHOSPHATIDYLETHANOLAMINE-HYDROLYZING PHOSPHOLIPASE D"/>
    <property type="match status" value="1"/>
</dbReference>
<dbReference type="SUPFAM" id="SSF56281">
    <property type="entry name" value="Metallo-hydrolase/oxidoreductase"/>
    <property type="match status" value="1"/>
</dbReference>
<feature type="domain" description="Metallo-beta-lactamase" evidence="2">
    <location>
        <begin position="116"/>
        <end position="308"/>
    </location>
</feature>
<evidence type="ECO:0000256" key="1">
    <source>
        <dbReference type="SAM" id="SignalP"/>
    </source>
</evidence>
<feature type="chain" id="PRO_5012894762" evidence="1">
    <location>
        <begin position="25"/>
        <end position="372"/>
    </location>
</feature>
<reference evidence="3 4" key="1">
    <citation type="submission" date="2017-07" db="EMBL/GenBank/DDBJ databases">
        <title>Annotated genome sequence of Bacterioplanes sanyensis isolated from Red Sea.</title>
        <authorList>
            <person name="Rehman Z.U."/>
        </authorList>
    </citation>
    <scope>NUCLEOTIDE SEQUENCE [LARGE SCALE GENOMIC DNA]</scope>
    <source>
        <strain evidence="3 4">NV9</strain>
    </source>
</reference>
<keyword evidence="4" id="KW-1185">Reference proteome</keyword>
<dbReference type="GO" id="GO:0016787">
    <property type="term" value="F:hydrolase activity"/>
    <property type="evidence" value="ECO:0007669"/>
    <property type="project" value="UniProtKB-KW"/>
</dbReference>
<dbReference type="OrthoDB" id="9805728at2"/>
<dbReference type="InterPro" id="IPR036866">
    <property type="entry name" value="RibonucZ/Hydroxyglut_hydro"/>
</dbReference>
<dbReference type="InterPro" id="IPR001279">
    <property type="entry name" value="Metallo-B-lactamas"/>
</dbReference>